<dbReference type="InterPro" id="IPR001314">
    <property type="entry name" value="Peptidase_S1A"/>
</dbReference>
<evidence type="ECO:0000256" key="5">
    <source>
        <dbReference type="RuleBase" id="RU363034"/>
    </source>
</evidence>
<dbReference type="AlphaFoldDB" id="A0A3B4AU29"/>
<evidence type="ECO:0000256" key="2">
    <source>
        <dbReference type="ARBA" id="ARBA00022801"/>
    </source>
</evidence>
<dbReference type="InterPro" id="IPR001254">
    <property type="entry name" value="Trypsin_dom"/>
</dbReference>
<dbReference type="InterPro" id="IPR018114">
    <property type="entry name" value="TRYPSIN_HIS"/>
</dbReference>
<keyword evidence="2 5" id="KW-0378">Hydrolase</keyword>
<dbReference type="PRINTS" id="PR00722">
    <property type="entry name" value="CHYMOTRYPSIN"/>
</dbReference>
<evidence type="ECO:0000259" key="6">
    <source>
        <dbReference type="PROSITE" id="PS50240"/>
    </source>
</evidence>
<dbReference type="PROSITE" id="PS00135">
    <property type="entry name" value="TRYPSIN_SER"/>
    <property type="match status" value="1"/>
</dbReference>
<dbReference type="PANTHER" id="PTHR24252">
    <property type="entry name" value="ACROSIN-RELATED"/>
    <property type="match status" value="1"/>
</dbReference>
<keyword evidence="1 5" id="KW-0645">Protease</keyword>
<dbReference type="InterPro" id="IPR043504">
    <property type="entry name" value="Peptidase_S1_PA_chymotrypsin"/>
</dbReference>
<evidence type="ECO:0000256" key="1">
    <source>
        <dbReference type="ARBA" id="ARBA00022670"/>
    </source>
</evidence>
<dbReference type="Proteomes" id="UP000261520">
    <property type="component" value="Unplaced"/>
</dbReference>
<keyword evidence="8" id="KW-1185">Reference proteome</keyword>
<feature type="domain" description="Peptidase S1" evidence="6">
    <location>
        <begin position="35"/>
        <end position="314"/>
    </location>
</feature>
<evidence type="ECO:0000256" key="4">
    <source>
        <dbReference type="ARBA" id="ARBA00023157"/>
    </source>
</evidence>
<evidence type="ECO:0000313" key="7">
    <source>
        <dbReference type="Ensembl" id="ENSPMGP00000020692.1"/>
    </source>
</evidence>
<dbReference type="PROSITE" id="PS00134">
    <property type="entry name" value="TRYPSIN_HIS"/>
    <property type="match status" value="1"/>
</dbReference>
<dbReference type="GO" id="GO:0004252">
    <property type="term" value="F:serine-type endopeptidase activity"/>
    <property type="evidence" value="ECO:0007669"/>
    <property type="project" value="InterPro"/>
</dbReference>
<dbReference type="Pfam" id="PF00089">
    <property type="entry name" value="Trypsin"/>
    <property type="match status" value="2"/>
</dbReference>
<dbReference type="PANTHER" id="PTHR24252:SF18">
    <property type="entry name" value="OVOCHYMASE 1"/>
    <property type="match status" value="1"/>
</dbReference>
<dbReference type="CDD" id="cd00190">
    <property type="entry name" value="Tryp_SPc"/>
    <property type="match status" value="2"/>
</dbReference>
<dbReference type="Gene3D" id="2.40.10.10">
    <property type="entry name" value="Trypsin-like serine proteases"/>
    <property type="match status" value="2"/>
</dbReference>
<evidence type="ECO:0000313" key="8">
    <source>
        <dbReference type="Proteomes" id="UP000261520"/>
    </source>
</evidence>
<name>A0A3B4AU29_9GOBI</name>
<reference evidence="7" key="1">
    <citation type="submission" date="2025-08" db="UniProtKB">
        <authorList>
            <consortium name="Ensembl"/>
        </authorList>
    </citation>
    <scope>IDENTIFICATION</scope>
</reference>
<feature type="domain" description="Peptidase S1" evidence="6">
    <location>
        <begin position="310"/>
        <end position="517"/>
    </location>
</feature>
<proteinExistence type="predicted"/>
<dbReference type="InterPro" id="IPR033116">
    <property type="entry name" value="TRYPSIN_SER"/>
</dbReference>
<dbReference type="InterPro" id="IPR009003">
    <property type="entry name" value="Peptidase_S1_PA"/>
</dbReference>
<keyword evidence="3 5" id="KW-0720">Serine protease</keyword>
<dbReference type="FunFam" id="2.40.10.10:FF:000003">
    <property type="entry name" value="Transmembrane serine protease 3"/>
    <property type="match status" value="1"/>
</dbReference>
<sequence length="523" mass="57780">MVIMLVHKIRVDSTAFVDLAGLRSFLPETEEETRIIGGEEALFHSWPWQVSLTFITMPACGGAILSPFWVLSAAHCFRRCNSIQVLVVCKLLAGNVHYSSLKFQMKVVAVSIILIHKDYSTQTKEYDIALLKLKEPLIFNDFVRPINIWMTTLPLFTECTTTGWGSTRENGPRVNKLQEVNVTLLPSEVCNKYYVGRILDTMFCAGKEEGGADACQGDSGGPISCFNGSRYELAGVVSWGVGCGRAKKPGVYTRIQNNMSVFPAEDNCGKHRGRGCVTVPLTASLHQSQDGVTSVQNISESCPFYWPWQVSIQQDGHHYCSGTLISQQFVITAQHCNVRVEDTVVLGLHDIRYSLLQRIPVVRVINLPQDGSFPPGSDLSLIQLATPTRLGTDPIQNKSDGDLDHSWICTVTGWGTTKATGGVNPNRLHHAVVTLFNQTTCREKWGEDMIKDSHLCAHPAASTSCLGDSGAPLFCRKHGAYFLFGIVTWGSSRCDEHFPAVFTRVPRFYSWISDEIGDQGGLQ</sequence>
<evidence type="ECO:0000256" key="3">
    <source>
        <dbReference type="ARBA" id="ARBA00022825"/>
    </source>
</evidence>
<keyword evidence="4" id="KW-1015">Disulfide bond</keyword>
<dbReference type="GO" id="GO:0006508">
    <property type="term" value="P:proteolysis"/>
    <property type="evidence" value="ECO:0007669"/>
    <property type="project" value="UniProtKB-KW"/>
</dbReference>
<dbReference type="Ensembl" id="ENSPMGT00000022056.1">
    <property type="protein sequence ID" value="ENSPMGP00000020692.1"/>
    <property type="gene ID" value="ENSPMGG00000016726.1"/>
</dbReference>
<dbReference type="FunFam" id="2.40.10.10:FF:000036">
    <property type="entry name" value="Trypsin beta"/>
    <property type="match status" value="1"/>
</dbReference>
<reference evidence="7" key="2">
    <citation type="submission" date="2025-09" db="UniProtKB">
        <authorList>
            <consortium name="Ensembl"/>
        </authorList>
    </citation>
    <scope>IDENTIFICATION</scope>
</reference>
<dbReference type="SMART" id="SM00020">
    <property type="entry name" value="Tryp_SPc"/>
    <property type="match status" value="2"/>
</dbReference>
<dbReference type="SUPFAM" id="SSF50494">
    <property type="entry name" value="Trypsin-like serine proteases"/>
    <property type="match status" value="2"/>
</dbReference>
<protein>
    <recommendedName>
        <fullName evidence="6">Peptidase S1 domain-containing protein</fullName>
    </recommendedName>
</protein>
<dbReference type="PROSITE" id="PS50240">
    <property type="entry name" value="TRYPSIN_DOM"/>
    <property type="match status" value="2"/>
</dbReference>
<dbReference type="STRING" id="409849.ENSPMGP00000020692"/>
<organism evidence="7 8">
    <name type="scientific">Periophthalmus magnuspinnatus</name>
    <dbReference type="NCBI Taxonomy" id="409849"/>
    <lineage>
        <taxon>Eukaryota</taxon>
        <taxon>Metazoa</taxon>
        <taxon>Chordata</taxon>
        <taxon>Craniata</taxon>
        <taxon>Vertebrata</taxon>
        <taxon>Euteleostomi</taxon>
        <taxon>Actinopterygii</taxon>
        <taxon>Neopterygii</taxon>
        <taxon>Teleostei</taxon>
        <taxon>Neoteleostei</taxon>
        <taxon>Acanthomorphata</taxon>
        <taxon>Gobiaria</taxon>
        <taxon>Gobiiformes</taxon>
        <taxon>Gobioidei</taxon>
        <taxon>Gobiidae</taxon>
        <taxon>Oxudercinae</taxon>
        <taxon>Periophthalmus</taxon>
    </lineage>
</organism>
<accession>A0A3B4AU29</accession>